<evidence type="ECO:0000313" key="1">
    <source>
        <dbReference type="EMBL" id="KAI1710794.1"/>
    </source>
</evidence>
<keyword evidence="2" id="KW-1185">Reference proteome</keyword>
<reference evidence="1" key="1">
    <citation type="submission" date="2022-01" db="EMBL/GenBank/DDBJ databases">
        <title>Genome Sequence Resource for Two Populations of Ditylenchus destructor, the Migratory Endoparasitic Phytonematode.</title>
        <authorList>
            <person name="Zhang H."/>
            <person name="Lin R."/>
            <person name="Xie B."/>
        </authorList>
    </citation>
    <scope>NUCLEOTIDE SEQUENCE</scope>
    <source>
        <strain evidence="1">BazhouSP</strain>
    </source>
</reference>
<sequence length="67" mass="7860">MTHPSPFIAMECEQQGHFETLREMKRPRRRLEEWAHVKVRKTMEATAMRRTICGGPLFCVDVTVISE</sequence>
<dbReference type="Proteomes" id="UP001201812">
    <property type="component" value="Unassembled WGS sequence"/>
</dbReference>
<name>A0AAD4N404_9BILA</name>
<comment type="caution">
    <text evidence="1">The sequence shown here is derived from an EMBL/GenBank/DDBJ whole genome shotgun (WGS) entry which is preliminary data.</text>
</comment>
<proteinExistence type="predicted"/>
<gene>
    <name evidence="1" type="ORF">DdX_10493</name>
</gene>
<accession>A0AAD4N404</accession>
<evidence type="ECO:0000313" key="2">
    <source>
        <dbReference type="Proteomes" id="UP001201812"/>
    </source>
</evidence>
<dbReference type="AlphaFoldDB" id="A0AAD4N404"/>
<protein>
    <submittedName>
        <fullName evidence="1">Uncharacterized protein</fullName>
    </submittedName>
</protein>
<dbReference type="EMBL" id="JAKKPZ010000024">
    <property type="protein sequence ID" value="KAI1710794.1"/>
    <property type="molecule type" value="Genomic_DNA"/>
</dbReference>
<organism evidence="1 2">
    <name type="scientific">Ditylenchus destructor</name>
    <dbReference type="NCBI Taxonomy" id="166010"/>
    <lineage>
        <taxon>Eukaryota</taxon>
        <taxon>Metazoa</taxon>
        <taxon>Ecdysozoa</taxon>
        <taxon>Nematoda</taxon>
        <taxon>Chromadorea</taxon>
        <taxon>Rhabditida</taxon>
        <taxon>Tylenchina</taxon>
        <taxon>Tylenchomorpha</taxon>
        <taxon>Sphaerularioidea</taxon>
        <taxon>Anguinidae</taxon>
        <taxon>Anguininae</taxon>
        <taxon>Ditylenchus</taxon>
    </lineage>
</organism>